<feature type="region of interest" description="Disordered" evidence="2">
    <location>
        <begin position="26"/>
        <end position="47"/>
    </location>
</feature>
<dbReference type="InterPro" id="IPR002634">
    <property type="entry name" value="BolA"/>
</dbReference>
<dbReference type="PANTHER" id="PTHR46230:SF7">
    <property type="entry name" value="BOLA-LIKE PROTEIN 1"/>
    <property type="match status" value="1"/>
</dbReference>
<dbReference type="OrthoDB" id="9811118at2"/>
<dbReference type="Pfam" id="PF01722">
    <property type="entry name" value="BolA"/>
    <property type="match status" value="1"/>
</dbReference>
<dbReference type="AlphaFoldDB" id="A0A1T4QMU6"/>
<evidence type="ECO:0000256" key="2">
    <source>
        <dbReference type="SAM" id="MobiDB-lite"/>
    </source>
</evidence>
<accession>A0A1T4QMU6</accession>
<dbReference type="STRING" id="1365950.SAMN05428963_105140"/>
<proteinExistence type="inferred from homology"/>
<dbReference type="GO" id="GO:0016226">
    <property type="term" value="P:iron-sulfur cluster assembly"/>
    <property type="evidence" value="ECO:0007669"/>
    <property type="project" value="TreeGrafter"/>
</dbReference>
<comment type="similarity">
    <text evidence="1">Belongs to the BolA/IbaG family.</text>
</comment>
<organism evidence="3 4">
    <name type="scientific">Consotaella salsifontis</name>
    <dbReference type="NCBI Taxonomy" id="1365950"/>
    <lineage>
        <taxon>Bacteria</taxon>
        <taxon>Pseudomonadati</taxon>
        <taxon>Pseudomonadota</taxon>
        <taxon>Alphaproteobacteria</taxon>
        <taxon>Hyphomicrobiales</taxon>
        <taxon>Aurantimonadaceae</taxon>
        <taxon>Consotaella</taxon>
    </lineage>
</organism>
<dbReference type="EMBL" id="FUXL01000005">
    <property type="protein sequence ID" value="SKA05082.1"/>
    <property type="molecule type" value="Genomic_DNA"/>
</dbReference>
<gene>
    <name evidence="3" type="ORF">SAMN05428963_105140</name>
</gene>
<dbReference type="Gene3D" id="3.30.300.90">
    <property type="entry name" value="BolA-like"/>
    <property type="match status" value="1"/>
</dbReference>
<dbReference type="InterPro" id="IPR036065">
    <property type="entry name" value="BolA-like_sf"/>
</dbReference>
<dbReference type="RefSeq" id="WP_078708048.1">
    <property type="nucleotide sequence ID" value="NZ_FUXL01000005.1"/>
</dbReference>
<protein>
    <submittedName>
        <fullName evidence="3">BolA protein</fullName>
    </submittedName>
</protein>
<dbReference type="SUPFAM" id="SSF82657">
    <property type="entry name" value="BolA-like"/>
    <property type="match status" value="1"/>
</dbReference>
<evidence type="ECO:0000256" key="1">
    <source>
        <dbReference type="RuleBase" id="RU003860"/>
    </source>
</evidence>
<name>A0A1T4QMU6_9HYPH</name>
<sequence length="99" mass="10345">MGLRDVMEAKLAAAFSPEALAVLDESHHHAGHRPNGPGHAPVTGDGETHFRVRIVAPAFSGMSRLERHRAINAALKEELAGGVHALAIEASAPGEAATR</sequence>
<dbReference type="Proteomes" id="UP000190135">
    <property type="component" value="Unassembled WGS sequence"/>
</dbReference>
<evidence type="ECO:0000313" key="3">
    <source>
        <dbReference type="EMBL" id="SKA05082.1"/>
    </source>
</evidence>
<reference evidence="4" key="1">
    <citation type="submission" date="2017-02" db="EMBL/GenBank/DDBJ databases">
        <authorList>
            <person name="Varghese N."/>
            <person name="Submissions S."/>
        </authorList>
    </citation>
    <scope>NUCLEOTIDE SEQUENCE [LARGE SCALE GENOMIC DNA]</scope>
    <source>
        <strain evidence="4">USBA 369</strain>
    </source>
</reference>
<evidence type="ECO:0000313" key="4">
    <source>
        <dbReference type="Proteomes" id="UP000190135"/>
    </source>
</evidence>
<keyword evidence="4" id="KW-1185">Reference proteome</keyword>
<dbReference type="PIRSF" id="PIRSF003113">
    <property type="entry name" value="BolA"/>
    <property type="match status" value="1"/>
</dbReference>
<dbReference type="PANTHER" id="PTHR46230">
    <property type="match status" value="1"/>
</dbReference>